<dbReference type="RefSeq" id="WP_107429562.1">
    <property type="nucleotide sequence ID" value="NZ_BAABSS010000114.1"/>
</dbReference>
<dbReference type="Gene3D" id="1.10.357.10">
    <property type="entry name" value="Tetracycline Repressor, domain 2"/>
    <property type="match status" value="1"/>
</dbReference>
<dbReference type="InterPro" id="IPR001647">
    <property type="entry name" value="HTH_TetR"/>
</dbReference>
<dbReference type="InterPro" id="IPR036271">
    <property type="entry name" value="Tet_transcr_reg_TetR-rel_C_sf"/>
</dbReference>
<accession>A0AAE6ND49</accession>
<dbReference type="PANTHER" id="PTHR30055">
    <property type="entry name" value="HTH-TYPE TRANSCRIPTIONAL REGULATOR RUTR"/>
    <property type="match status" value="1"/>
</dbReference>
<gene>
    <name evidence="4" type="ORF">BG653_04996</name>
    <name evidence="5" type="ORF">CP981_01135</name>
</gene>
<dbReference type="Proteomes" id="UP000194225">
    <property type="component" value="Unassembled WGS sequence"/>
</dbReference>
<dbReference type="Proteomes" id="UP000325458">
    <property type="component" value="Chromosome"/>
</dbReference>
<dbReference type="GO" id="GO:0000976">
    <property type="term" value="F:transcription cis-regulatory region binding"/>
    <property type="evidence" value="ECO:0007669"/>
    <property type="project" value="TreeGrafter"/>
</dbReference>
<dbReference type="PROSITE" id="PS50977">
    <property type="entry name" value="HTH_TETR_2"/>
    <property type="match status" value="1"/>
</dbReference>
<name>A0AAE6ND49_STRPT</name>
<keyword evidence="6" id="KW-1185">Reference proteome</keyword>
<dbReference type="SUPFAM" id="SSF46689">
    <property type="entry name" value="Homeodomain-like"/>
    <property type="match status" value="1"/>
</dbReference>
<dbReference type="EMBL" id="CP023691">
    <property type="protein sequence ID" value="QEV50467.1"/>
    <property type="molecule type" value="Genomic_DNA"/>
</dbReference>
<feature type="DNA-binding region" description="H-T-H motif" evidence="2">
    <location>
        <begin position="35"/>
        <end position="54"/>
    </location>
</feature>
<feature type="domain" description="HTH tetR-type" evidence="3">
    <location>
        <begin position="12"/>
        <end position="72"/>
    </location>
</feature>
<dbReference type="GO" id="GO:0003700">
    <property type="term" value="F:DNA-binding transcription factor activity"/>
    <property type="evidence" value="ECO:0007669"/>
    <property type="project" value="TreeGrafter"/>
</dbReference>
<dbReference type="Pfam" id="PF00440">
    <property type="entry name" value="TetR_N"/>
    <property type="match status" value="1"/>
</dbReference>
<dbReference type="GeneID" id="90921945"/>
<dbReference type="PRINTS" id="PR00455">
    <property type="entry name" value="HTHTETR"/>
</dbReference>
<evidence type="ECO:0000313" key="7">
    <source>
        <dbReference type="Proteomes" id="UP000325458"/>
    </source>
</evidence>
<dbReference type="KEGG" id="spla:CP981_01135"/>
<dbReference type="InterPro" id="IPR009057">
    <property type="entry name" value="Homeodomain-like_sf"/>
</dbReference>
<evidence type="ECO:0000256" key="1">
    <source>
        <dbReference type="ARBA" id="ARBA00023125"/>
    </source>
</evidence>
<evidence type="ECO:0000313" key="6">
    <source>
        <dbReference type="Proteomes" id="UP000194225"/>
    </source>
</evidence>
<dbReference type="AlphaFoldDB" id="A0AAE6ND49"/>
<evidence type="ECO:0000313" key="5">
    <source>
        <dbReference type="EMBL" id="QEV50467.1"/>
    </source>
</evidence>
<evidence type="ECO:0000313" key="4">
    <source>
        <dbReference type="EMBL" id="OSY41633.1"/>
    </source>
</evidence>
<evidence type="ECO:0000259" key="3">
    <source>
        <dbReference type="PROSITE" id="PS50977"/>
    </source>
</evidence>
<sequence length="197" mass="21118">MAEGRRERADAARNRRAILKATENLLAEHPPAQVSVERIAAAAGVGKGTVFHRFGSRAGLMRELMLERAHALHESVTDGPPPLGPGASPRQRLLAFLDAVVDVVGRNKGLLAALGQAATAPRDAQEDSREQHSVYGFWHGHISALIAEERPDLDAELLAHILLGALQNGPIVHLLGQGETRRLAVSLRLLVTGMLEG</sequence>
<dbReference type="InterPro" id="IPR050109">
    <property type="entry name" value="HTH-type_TetR-like_transc_reg"/>
</dbReference>
<organism evidence="5 7">
    <name type="scientific">Streptomyces platensis</name>
    <dbReference type="NCBI Taxonomy" id="58346"/>
    <lineage>
        <taxon>Bacteria</taxon>
        <taxon>Bacillati</taxon>
        <taxon>Actinomycetota</taxon>
        <taxon>Actinomycetes</taxon>
        <taxon>Kitasatosporales</taxon>
        <taxon>Streptomycetaceae</taxon>
        <taxon>Streptomyces</taxon>
    </lineage>
</organism>
<protein>
    <submittedName>
        <fullName evidence="5">TetR/AcrR family transcriptional regulator</fullName>
    </submittedName>
    <submittedName>
        <fullName evidence="4">Transcriptional regulator BetI</fullName>
    </submittedName>
</protein>
<dbReference type="PANTHER" id="PTHR30055:SF209">
    <property type="entry name" value="POSSIBLE TRANSCRIPTIONAL REGULATORY PROTEIN (PROBABLY TETR-FAMILY)"/>
    <property type="match status" value="1"/>
</dbReference>
<dbReference type="SUPFAM" id="SSF48498">
    <property type="entry name" value="Tetracyclin repressor-like, C-terminal domain"/>
    <property type="match status" value="1"/>
</dbReference>
<dbReference type="EMBL" id="MIGA01000039">
    <property type="protein sequence ID" value="OSY41633.1"/>
    <property type="molecule type" value="Genomic_DNA"/>
</dbReference>
<proteinExistence type="predicted"/>
<keyword evidence="1 2" id="KW-0238">DNA-binding</keyword>
<reference evidence="4 6" key="1">
    <citation type="submission" date="2016-09" db="EMBL/GenBank/DDBJ databases">
        <title>Streptomyces platensis DSM40041, a candidate organism with high potential of specific P450 cytochromes.</title>
        <authorList>
            <person name="Grumaz C."/>
            <person name="Vainshtein Y."/>
            <person name="Kirstahler P."/>
            <person name="Sohn K."/>
        </authorList>
    </citation>
    <scope>NUCLEOTIDE SEQUENCE [LARGE SCALE GENOMIC DNA]</scope>
    <source>
        <strain evidence="4 6">DSM 40041</strain>
    </source>
</reference>
<evidence type="ECO:0000256" key="2">
    <source>
        <dbReference type="PROSITE-ProRule" id="PRU00335"/>
    </source>
</evidence>
<reference evidence="5 7" key="2">
    <citation type="submission" date="2017-09" db="EMBL/GenBank/DDBJ databases">
        <authorList>
            <person name="Lee N."/>
            <person name="Cho B.-K."/>
        </authorList>
    </citation>
    <scope>NUCLEOTIDE SEQUENCE [LARGE SCALE GENOMIC DNA]</scope>
    <source>
        <strain evidence="5 7">ATCC 23948</strain>
    </source>
</reference>